<dbReference type="RefSeq" id="WP_142852561.1">
    <property type="nucleotide sequence ID" value="NZ_FXWW01000001.1"/>
</dbReference>
<keyword evidence="2 6" id="KW-0819">tRNA processing</keyword>
<comment type="subcellular location">
    <subcellularLocation>
        <location evidence="6">Cytoplasm</location>
    </subcellularLocation>
</comment>
<evidence type="ECO:0000256" key="1">
    <source>
        <dbReference type="ARBA" id="ARBA00022598"/>
    </source>
</evidence>
<keyword evidence="1 6" id="KW-0436">Ligase</keyword>
<dbReference type="HAMAP" id="MF_01161">
    <property type="entry name" value="tRNA_Ile_lys_synt"/>
    <property type="match status" value="1"/>
</dbReference>
<evidence type="ECO:0000256" key="5">
    <source>
        <dbReference type="ARBA" id="ARBA00048539"/>
    </source>
</evidence>
<dbReference type="PANTHER" id="PTHR43033">
    <property type="entry name" value="TRNA(ILE)-LYSIDINE SYNTHASE-RELATED"/>
    <property type="match status" value="1"/>
</dbReference>
<proteinExistence type="inferred from homology"/>
<dbReference type="CDD" id="cd01992">
    <property type="entry name" value="TilS_N"/>
    <property type="match status" value="1"/>
</dbReference>
<dbReference type="Proteomes" id="UP000315816">
    <property type="component" value="Unassembled WGS sequence"/>
</dbReference>
<name>A0A545SV26_9RHOB</name>
<dbReference type="InterPro" id="IPR012094">
    <property type="entry name" value="tRNA_Ile_lys_synt"/>
</dbReference>
<comment type="domain">
    <text evidence="6">The N-terminal region contains the highly conserved SGGXDS motif, predicted to be a P-loop motif involved in ATP binding.</text>
</comment>
<dbReference type="GO" id="GO:0006400">
    <property type="term" value="P:tRNA modification"/>
    <property type="evidence" value="ECO:0007669"/>
    <property type="project" value="UniProtKB-UniRule"/>
</dbReference>
<dbReference type="Pfam" id="PF01171">
    <property type="entry name" value="ATP_bind_3"/>
    <property type="match status" value="1"/>
</dbReference>
<keyword evidence="6" id="KW-0963">Cytoplasm</keyword>
<dbReference type="SUPFAM" id="SSF52402">
    <property type="entry name" value="Adenine nucleotide alpha hydrolases-like"/>
    <property type="match status" value="1"/>
</dbReference>
<evidence type="ECO:0000313" key="9">
    <source>
        <dbReference type="Proteomes" id="UP000315816"/>
    </source>
</evidence>
<protein>
    <recommendedName>
        <fullName evidence="6">tRNA(Ile)-lysidine synthase</fullName>
        <ecNumber evidence="6">6.3.4.19</ecNumber>
    </recommendedName>
    <alternativeName>
        <fullName evidence="6">tRNA(Ile)-2-lysyl-cytidine synthase</fullName>
    </alternativeName>
    <alternativeName>
        <fullName evidence="6">tRNA(Ile)-lysidine synthetase</fullName>
    </alternativeName>
</protein>
<sequence length="412" mass="44392">MTPTQIFENALDRARQRGPVSRLGLAVSGGSDSMAMLVLATAWAKAQGVTLHAATVDHGLRPEAAQEAAWVKERCTVLGVRHGTLTWTQAPIGNVQNGARTARYQLLASWARKLNLDAVAVAHTSDDQAETFVMRLARGSGVDGLSAMRTDWDALGTRWLRPLLTVGRDDLRGVLEANGQGWIDDPSNDDTRFERVRVRKAMAGLAELGLDRDRLVNTAGRMSDARAALTQAALAAADTCADVALGEVVIDHASYAALPTETRHRLLSAAIRFVASAVYRPRYDALKEAEAQVLDGQRRTLSGCTLELKTGQLIVGRELNALRDAVVSPGGIWDGRWCVTGPETAQVRVLGQAISDCADWRDVGQSRTRLMTTPAVFQGDRLLAAPAAGFAREGVQIYAPGKADFRKAILSH</sequence>
<evidence type="ECO:0000256" key="2">
    <source>
        <dbReference type="ARBA" id="ARBA00022694"/>
    </source>
</evidence>
<accession>A0A545SV26</accession>
<keyword evidence="9" id="KW-1185">Reference proteome</keyword>
<comment type="catalytic activity">
    <reaction evidence="5 6">
        <text>cytidine(34) in tRNA(Ile2) + L-lysine + ATP = lysidine(34) in tRNA(Ile2) + AMP + diphosphate + H(+)</text>
        <dbReference type="Rhea" id="RHEA:43744"/>
        <dbReference type="Rhea" id="RHEA-COMP:10625"/>
        <dbReference type="Rhea" id="RHEA-COMP:10670"/>
        <dbReference type="ChEBI" id="CHEBI:15378"/>
        <dbReference type="ChEBI" id="CHEBI:30616"/>
        <dbReference type="ChEBI" id="CHEBI:32551"/>
        <dbReference type="ChEBI" id="CHEBI:33019"/>
        <dbReference type="ChEBI" id="CHEBI:82748"/>
        <dbReference type="ChEBI" id="CHEBI:83665"/>
        <dbReference type="ChEBI" id="CHEBI:456215"/>
        <dbReference type="EC" id="6.3.4.19"/>
    </reaction>
</comment>
<dbReference type="InterPro" id="IPR012795">
    <property type="entry name" value="tRNA_Ile_lys_synt_N"/>
</dbReference>
<evidence type="ECO:0000256" key="3">
    <source>
        <dbReference type="ARBA" id="ARBA00022741"/>
    </source>
</evidence>
<dbReference type="GO" id="GO:0032267">
    <property type="term" value="F:tRNA(Ile)-lysidine synthase activity"/>
    <property type="evidence" value="ECO:0007669"/>
    <property type="project" value="UniProtKB-EC"/>
</dbReference>
<comment type="function">
    <text evidence="6">Ligates lysine onto the cytidine present at position 34 of the AUA codon-specific tRNA(Ile) that contains the anticodon CAU, in an ATP-dependent manner. Cytidine is converted to lysidine, thus changing the amino acid specificity of the tRNA from methionine to isoleucine.</text>
</comment>
<evidence type="ECO:0000256" key="4">
    <source>
        <dbReference type="ARBA" id="ARBA00022840"/>
    </source>
</evidence>
<keyword evidence="3 6" id="KW-0547">Nucleotide-binding</keyword>
<dbReference type="OrthoDB" id="9807403at2"/>
<dbReference type="Gene3D" id="3.40.50.620">
    <property type="entry name" value="HUPs"/>
    <property type="match status" value="1"/>
</dbReference>
<dbReference type="NCBIfam" id="TIGR02432">
    <property type="entry name" value="lysidine_TilS_N"/>
    <property type="match status" value="1"/>
</dbReference>
<evidence type="ECO:0000259" key="7">
    <source>
        <dbReference type="Pfam" id="PF01171"/>
    </source>
</evidence>
<comment type="similarity">
    <text evidence="6">Belongs to the tRNA(Ile)-lysidine synthase family.</text>
</comment>
<organism evidence="8 9">
    <name type="scientific">Aliiroseovarius halocynthiae</name>
    <dbReference type="NCBI Taxonomy" id="985055"/>
    <lineage>
        <taxon>Bacteria</taxon>
        <taxon>Pseudomonadati</taxon>
        <taxon>Pseudomonadota</taxon>
        <taxon>Alphaproteobacteria</taxon>
        <taxon>Rhodobacterales</taxon>
        <taxon>Paracoccaceae</taxon>
        <taxon>Aliiroseovarius</taxon>
    </lineage>
</organism>
<reference evidence="8 9" key="1">
    <citation type="submission" date="2019-06" db="EMBL/GenBank/DDBJ databases">
        <title>A novel species of marine bacteria.</title>
        <authorList>
            <person name="Wang Y."/>
        </authorList>
    </citation>
    <scope>NUCLEOTIDE SEQUENCE [LARGE SCALE GENOMIC DNA]</scope>
    <source>
        <strain evidence="8 9">MA1-10</strain>
    </source>
</reference>
<evidence type="ECO:0000313" key="8">
    <source>
        <dbReference type="EMBL" id="TQV68806.1"/>
    </source>
</evidence>
<dbReference type="EMBL" id="VICH01000004">
    <property type="protein sequence ID" value="TQV68806.1"/>
    <property type="molecule type" value="Genomic_DNA"/>
</dbReference>
<dbReference type="AlphaFoldDB" id="A0A545SV26"/>
<feature type="binding site" evidence="6">
    <location>
        <begin position="28"/>
        <end position="33"/>
    </location>
    <ligand>
        <name>ATP</name>
        <dbReference type="ChEBI" id="CHEBI:30616"/>
    </ligand>
</feature>
<keyword evidence="4 6" id="KW-0067">ATP-binding</keyword>
<dbReference type="PANTHER" id="PTHR43033:SF5">
    <property type="entry name" value="TRNA(ILE)-LYSIDINE SYNTHETASE"/>
    <property type="match status" value="1"/>
</dbReference>
<feature type="domain" description="tRNA(Ile)-lysidine/2-thiocytidine synthase N-terminal" evidence="7">
    <location>
        <begin position="24"/>
        <end position="200"/>
    </location>
</feature>
<dbReference type="InterPro" id="IPR014729">
    <property type="entry name" value="Rossmann-like_a/b/a_fold"/>
</dbReference>
<dbReference type="EC" id="6.3.4.19" evidence="6"/>
<comment type="caution">
    <text evidence="8">The sequence shown here is derived from an EMBL/GenBank/DDBJ whole genome shotgun (WGS) entry which is preliminary data.</text>
</comment>
<evidence type="ECO:0000256" key="6">
    <source>
        <dbReference type="HAMAP-Rule" id="MF_01161"/>
    </source>
</evidence>
<gene>
    <name evidence="6 8" type="primary">tilS</name>
    <name evidence="8" type="ORF">FIL88_04285</name>
</gene>
<dbReference type="GO" id="GO:0005524">
    <property type="term" value="F:ATP binding"/>
    <property type="evidence" value="ECO:0007669"/>
    <property type="project" value="UniProtKB-UniRule"/>
</dbReference>
<dbReference type="InterPro" id="IPR011063">
    <property type="entry name" value="TilS/TtcA_N"/>
</dbReference>
<dbReference type="GO" id="GO:0005737">
    <property type="term" value="C:cytoplasm"/>
    <property type="evidence" value="ECO:0007669"/>
    <property type="project" value="UniProtKB-SubCell"/>
</dbReference>